<feature type="compositionally biased region" description="Basic and acidic residues" evidence="1">
    <location>
        <begin position="275"/>
        <end position="288"/>
    </location>
</feature>
<evidence type="ECO:0000313" key="3">
    <source>
        <dbReference type="EnsemblMetazoa" id="CJA00257a.1"/>
    </source>
</evidence>
<evidence type="ECO:0000313" key="4">
    <source>
        <dbReference type="Proteomes" id="UP000005237"/>
    </source>
</evidence>
<name>A0A8R1DEK0_CAEJA</name>
<dbReference type="Proteomes" id="UP000005237">
    <property type="component" value="Unassembled WGS sequence"/>
</dbReference>
<keyword evidence="4" id="KW-1185">Reference proteome</keyword>
<reference evidence="3" key="2">
    <citation type="submission" date="2022-06" db="UniProtKB">
        <authorList>
            <consortium name="EnsemblMetazoa"/>
        </authorList>
    </citation>
    <scope>IDENTIFICATION</scope>
    <source>
        <strain evidence="3">DF5081</strain>
    </source>
</reference>
<keyword evidence="2" id="KW-0472">Membrane</keyword>
<accession>A0A8R1DEK0</accession>
<keyword evidence="2" id="KW-1133">Transmembrane helix</keyword>
<keyword evidence="2" id="KW-0812">Transmembrane</keyword>
<feature type="region of interest" description="Disordered" evidence="1">
    <location>
        <begin position="229"/>
        <end position="288"/>
    </location>
</feature>
<dbReference type="EnsemblMetazoa" id="CJA00257a.1">
    <property type="protein sequence ID" value="CJA00257a.1"/>
    <property type="gene ID" value="WBGene00119460"/>
</dbReference>
<feature type="compositionally biased region" description="Basic and acidic residues" evidence="1">
    <location>
        <begin position="234"/>
        <end position="248"/>
    </location>
</feature>
<protein>
    <submittedName>
        <fullName evidence="3">Uncharacterized protein</fullName>
    </submittedName>
</protein>
<evidence type="ECO:0000256" key="2">
    <source>
        <dbReference type="SAM" id="Phobius"/>
    </source>
</evidence>
<feature type="transmembrane region" description="Helical" evidence="2">
    <location>
        <begin position="199"/>
        <end position="221"/>
    </location>
</feature>
<dbReference type="AlphaFoldDB" id="A0A8R1DEK0"/>
<organism evidence="3 4">
    <name type="scientific">Caenorhabditis japonica</name>
    <dbReference type="NCBI Taxonomy" id="281687"/>
    <lineage>
        <taxon>Eukaryota</taxon>
        <taxon>Metazoa</taxon>
        <taxon>Ecdysozoa</taxon>
        <taxon>Nematoda</taxon>
        <taxon>Chromadorea</taxon>
        <taxon>Rhabditida</taxon>
        <taxon>Rhabditina</taxon>
        <taxon>Rhabditomorpha</taxon>
        <taxon>Rhabditoidea</taxon>
        <taxon>Rhabditidae</taxon>
        <taxon>Peloderinae</taxon>
        <taxon>Caenorhabditis</taxon>
    </lineage>
</organism>
<sequence>MEQLEAILLLAKKKLDESLNLDANLKKEIDLADGANRLKSFTSAQTRTPQKINNFVNSGTKMAKKIETLSPIEKQSIGSGWNNFSAIGPLMETFSSEIKKLPFNISNKHVDFKSFGNSLSILDKLNVPSLDFAMMLSTLDNLKSTGIGQSQEVVETENCLIQLEDLQYAALRRNGYLWITDAQIFFQKLFEKPSDSDRLWLWILLVCVTVIILCFICVVVCNIKMCPPDPDTSSSERESDVNEGKDELLSPGEAQTAETSVINKEIEDPMNNESSQKKSDENKASDKK</sequence>
<proteinExistence type="predicted"/>
<reference evidence="4" key="1">
    <citation type="submission" date="2010-08" db="EMBL/GenBank/DDBJ databases">
        <authorList>
            <consortium name="Caenorhabditis japonica Sequencing Consortium"/>
            <person name="Wilson R.K."/>
        </authorList>
    </citation>
    <scope>NUCLEOTIDE SEQUENCE [LARGE SCALE GENOMIC DNA]</scope>
    <source>
        <strain evidence="4">DF5081</strain>
    </source>
</reference>
<evidence type="ECO:0000256" key="1">
    <source>
        <dbReference type="SAM" id="MobiDB-lite"/>
    </source>
</evidence>